<feature type="domain" description="Transposase IS204/IS1001/IS1096/IS1165 DDE" evidence="1">
    <location>
        <begin position="13"/>
        <end position="130"/>
    </location>
</feature>
<name>A0ABU2MHP7_9ACTN</name>
<dbReference type="PANTHER" id="PTHR33498:SF1">
    <property type="entry name" value="TRANSPOSASE FOR INSERTION SEQUENCE ELEMENT IS1557"/>
    <property type="match status" value="1"/>
</dbReference>
<evidence type="ECO:0000259" key="1">
    <source>
        <dbReference type="Pfam" id="PF01610"/>
    </source>
</evidence>
<dbReference type="PANTHER" id="PTHR33498">
    <property type="entry name" value="TRANSPOSASE FOR INSERTION SEQUENCE ELEMENT IS1557"/>
    <property type="match status" value="1"/>
</dbReference>
<gene>
    <name evidence="2" type="ORF">RM479_27400</name>
</gene>
<reference evidence="3" key="1">
    <citation type="submission" date="2023-07" db="EMBL/GenBank/DDBJ databases">
        <title>30 novel species of actinomycetes from the DSMZ collection.</title>
        <authorList>
            <person name="Nouioui I."/>
        </authorList>
    </citation>
    <scope>NUCLEOTIDE SEQUENCE [LARGE SCALE GENOMIC DNA]</scope>
    <source>
        <strain evidence="3">DSM 44743</strain>
    </source>
</reference>
<evidence type="ECO:0000313" key="2">
    <source>
        <dbReference type="EMBL" id="MDT0332152.1"/>
    </source>
</evidence>
<keyword evidence="3" id="KW-1185">Reference proteome</keyword>
<evidence type="ECO:0000313" key="3">
    <source>
        <dbReference type="Proteomes" id="UP001183390"/>
    </source>
</evidence>
<dbReference type="RefSeq" id="WP_311514578.1">
    <property type="nucleotide sequence ID" value="NZ_JAVREP010000040.1"/>
</dbReference>
<proteinExistence type="predicted"/>
<dbReference type="InterPro" id="IPR047951">
    <property type="entry name" value="Transpos_ISL3"/>
</dbReference>
<dbReference type="EMBL" id="JAVREP010000040">
    <property type="protein sequence ID" value="MDT0332152.1"/>
    <property type="molecule type" value="Genomic_DNA"/>
</dbReference>
<protein>
    <submittedName>
        <fullName evidence="2">Transposase</fullName>
    </submittedName>
</protein>
<dbReference type="InterPro" id="IPR002560">
    <property type="entry name" value="Transposase_DDE"/>
</dbReference>
<comment type="caution">
    <text evidence="2">The sequence shown here is derived from an EMBL/GenBank/DDBJ whole genome shotgun (WGS) entry which is preliminary data.</text>
</comment>
<dbReference type="Proteomes" id="UP001183390">
    <property type="component" value="Unassembled WGS sequence"/>
</dbReference>
<accession>A0ABU2MHP7</accession>
<sequence>MPEVLTVRQATGLITSLPSRLEPEEEVKLKELLGHCPELDRVAGCVRSFATMMREKKGQDLETWPASAEATEMQPVRSFARGLRQDFDAVTAGLTLEWSSGRVEGNVCRIKVLKRAGYGRAGFELLRRRILDAP</sequence>
<dbReference type="Pfam" id="PF01610">
    <property type="entry name" value="DDE_Tnp_ISL3"/>
    <property type="match status" value="1"/>
</dbReference>
<organism evidence="2 3">
    <name type="scientific">Nocardiopsis lambiniae</name>
    <dbReference type="NCBI Taxonomy" id="3075539"/>
    <lineage>
        <taxon>Bacteria</taxon>
        <taxon>Bacillati</taxon>
        <taxon>Actinomycetota</taxon>
        <taxon>Actinomycetes</taxon>
        <taxon>Streptosporangiales</taxon>
        <taxon>Nocardiopsidaceae</taxon>
        <taxon>Nocardiopsis</taxon>
    </lineage>
</organism>